<keyword evidence="6" id="KW-0009">Actin-binding</keyword>
<dbReference type="Pfam" id="PF01344">
    <property type="entry name" value="Kelch_1"/>
    <property type="match status" value="1"/>
</dbReference>
<dbReference type="Pfam" id="PF07707">
    <property type="entry name" value="BACK"/>
    <property type="match status" value="1"/>
</dbReference>
<dbReference type="PIRSF" id="PIRSF037037">
    <property type="entry name" value="Kelch-like_protein_gigaxonin"/>
    <property type="match status" value="1"/>
</dbReference>
<dbReference type="OrthoDB" id="45365at2759"/>
<organism evidence="9 10">
    <name type="scientific">Acyrthosiphon pisum</name>
    <name type="common">Pea aphid</name>
    <dbReference type="NCBI Taxonomy" id="7029"/>
    <lineage>
        <taxon>Eukaryota</taxon>
        <taxon>Metazoa</taxon>
        <taxon>Ecdysozoa</taxon>
        <taxon>Arthropoda</taxon>
        <taxon>Hexapoda</taxon>
        <taxon>Insecta</taxon>
        <taxon>Pterygota</taxon>
        <taxon>Neoptera</taxon>
        <taxon>Paraneoptera</taxon>
        <taxon>Hemiptera</taxon>
        <taxon>Sternorrhyncha</taxon>
        <taxon>Aphidomorpha</taxon>
        <taxon>Aphidoidea</taxon>
        <taxon>Aphididae</taxon>
        <taxon>Macrosiphini</taxon>
        <taxon>Acyrthosiphon</taxon>
    </lineage>
</organism>
<comment type="pathway">
    <text evidence="1">Protein modification; protein ubiquitination.</text>
</comment>
<dbReference type="Gene3D" id="1.25.40.420">
    <property type="match status" value="1"/>
</dbReference>
<dbReference type="InterPro" id="IPR011333">
    <property type="entry name" value="SKP1/BTB/POZ_sf"/>
</dbReference>
<keyword evidence="4" id="KW-0677">Repeat</keyword>
<dbReference type="SUPFAM" id="SSF117281">
    <property type="entry name" value="Kelch motif"/>
    <property type="match status" value="1"/>
</dbReference>
<evidence type="ECO:0000256" key="3">
    <source>
        <dbReference type="ARBA" id="ARBA00022441"/>
    </source>
</evidence>
<dbReference type="SUPFAM" id="SSF54695">
    <property type="entry name" value="POZ domain"/>
    <property type="match status" value="1"/>
</dbReference>
<dbReference type="KEGG" id="api:100158665"/>
<dbReference type="InterPro" id="IPR006652">
    <property type="entry name" value="Kelch_1"/>
</dbReference>
<dbReference type="EnsemblMetazoa" id="XM_029490082.1">
    <property type="protein sequence ID" value="XP_029345942.1"/>
    <property type="gene ID" value="LOC100158665"/>
</dbReference>
<dbReference type="InterPro" id="IPR015915">
    <property type="entry name" value="Kelch-typ_b-propeller"/>
</dbReference>
<evidence type="ECO:0000256" key="5">
    <source>
        <dbReference type="ARBA" id="ARBA00022786"/>
    </source>
</evidence>
<dbReference type="Gene3D" id="3.30.710.10">
    <property type="entry name" value="Potassium Channel Kv1.1, Chain A"/>
    <property type="match status" value="1"/>
</dbReference>
<evidence type="ECO:0000256" key="6">
    <source>
        <dbReference type="ARBA" id="ARBA00023203"/>
    </source>
</evidence>
<proteinExistence type="predicted"/>
<evidence type="ECO:0000256" key="4">
    <source>
        <dbReference type="ARBA" id="ARBA00022737"/>
    </source>
</evidence>
<dbReference type="InterPro" id="IPR011043">
    <property type="entry name" value="Gal_Oxase/kelch_b-propeller"/>
</dbReference>
<dbReference type="SMART" id="SM00612">
    <property type="entry name" value="Kelch"/>
    <property type="match status" value="5"/>
</dbReference>
<comment type="function">
    <text evidence="7">Probable substrate-specific adapter of an E3 ubiquitin-protein ligase complex which mediates the ubiquitination and subsequent proteasomal degradation of target proteins. May have a role in synapse differentiation and growth.</text>
</comment>
<evidence type="ECO:0000256" key="1">
    <source>
        <dbReference type="ARBA" id="ARBA00004906"/>
    </source>
</evidence>
<sequence length="594" mass="66806">MQNMNQILEPSRCEPARYDYKKSSYAEIYDVLQSLRQDEILCDIKLETDDGGFIFGHKVVLASASPYFHAMFTNFSEKNQDLVTIRQLDYSALQLLIDFVYSGKISITEKNVQILLPASNLLQLQEVKNACCDFLQAQLCPTNVIGINLLADLHGCMQLSTSSELYIQQHFSDVVEEEEFLSLSSEQIVKLISSDELTVPSEEKIFESVIRWVKHDLDSRKRILPQLIEHMHLPLTSKGYILKNVVDEPLLNNCFKCKDYVLEALRFHLLKSEELIPIPHNIRTKPRQPGGTHKVILVVGGLGINRNILNSTEWYDPKINKWQYGPKMITPRYAGGLVVVNDNFVLGLGGSNSKSTLQSIDGIDLTSESSRWRPTYDMLVERRWFGVGVINNCIYAVGGHDGNSYLNSAEVFDCRTRKCHTISNMFTKRFGHGLGVLNNLLYVVGGQFEKSVECYHPSLDKWTPIADMCVRRSAVGVGVVDDVLYAVGGCDGHQVWSSVEAYSPSTGVWTNIPDMHLCRRSAGVAVLDGLLYVVGGQDGASVLDSVEYYNPNTNKWTMVTASMNVARRYAGVVAIDRSRVRMFCEKVFCTYSIN</sequence>
<feature type="domain" description="BTB" evidence="8">
    <location>
        <begin position="42"/>
        <end position="109"/>
    </location>
</feature>
<reference evidence="10" key="1">
    <citation type="submission" date="2010-06" db="EMBL/GenBank/DDBJ databases">
        <authorList>
            <person name="Jiang H."/>
            <person name="Abraham K."/>
            <person name="Ali S."/>
            <person name="Alsbrooks S.L."/>
            <person name="Anim B.N."/>
            <person name="Anosike U.S."/>
            <person name="Attaway T."/>
            <person name="Bandaranaike D.P."/>
            <person name="Battles P.K."/>
            <person name="Bell S.N."/>
            <person name="Bell A.V."/>
            <person name="Beltran B."/>
            <person name="Bickham C."/>
            <person name="Bustamante Y."/>
            <person name="Caleb T."/>
            <person name="Canada A."/>
            <person name="Cardenas V."/>
            <person name="Carter K."/>
            <person name="Chacko J."/>
            <person name="Chandrabose M.N."/>
            <person name="Chavez D."/>
            <person name="Chavez A."/>
            <person name="Chen L."/>
            <person name="Chu H.-S."/>
            <person name="Claassen K.J."/>
            <person name="Cockrell R."/>
            <person name="Collins M."/>
            <person name="Cooper J.A."/>
            <person name="Cree A."/>
            <person name="Curry S.M."/>
            <person name="Da Y."/>
            <person name="Dao M.D."/>
            <person name="Das B."/>
            <person name="Davila M.-L."/>
            <person name="Davy-Carroll L."/>
            <person name="Denson S."/>
            <person name="Dinh H."/>
            <person name="Ebong V.E."/>
            <person name="Edwards J.R."/>
            <person name="Egan A."/>
            <person name="El-Daye J."/>
            <person name="Escobedo L."/>
            <person name="Fernandez S."/>
            <person name="Fernando P.R."/>
            <person name="Flagg N."/>
            <person name="Forbes L.D."/>
            <person name="Fowler R.G."/>
            <person name="Fu Q."/>
            <person name="Gabisi R.A."/>
            <person name="Ganer J."/>
            <person name="Garbino Pronczuk A."/>
            <person name="Garcia R.M."/>
            <person name="Garner T."/>
            <person name="Garrett T.E."/>
            <person name="Gonzalez D.A."/>
            <person name="Hamid H."/>
            <person name="Hawkins E.S."/>
            <person name="Hirani K."/>
            <person name="Hogues M.E."/>
            <person name="Hollins B."/>
            <person name="Hsiao C.-H."/>
            <person name="Jabil R."/>
            <person name="James M.L."/>
            <person name="Jhangiani S.N."/>
            <person name="Johnson B."/>
            <person name="Johnson Q."/>
            <person name="Joshi V."/>
            <person name="Kalu J.B."/>
            <person name="Kam C."/>
            <person name="Kashfia A."/>
            <person name="Keebler J."/>
            <person name="Kisamo H."/>
            <person name="Kovar C.L."/>
            <person name="Lago L.A."/>
            <person name="Lai C.-Y."/>
            <person name="Laidlaw J."/>
            <person name="Lara F."/>
            <person name="Le T.-K."/>
            <person name="Lee S.L."/>
            <person name="Legall F.H."/>
            <person name="Lemon S.J."/>
            <person name="Lewis L.R."/>
            <person name="Li B."/>
            <person name="Liu Y."/>
            <person name="Liu Y.-S."/>
            <person name="Lopez J."/>
            <person name="Lozado R.J."/>
            <person name="Lu J."/>
            <person name="Madu R.C."/>
            <person name="Maheshwari M."/>
            <person name="Maheshwari R."/>
            <person name="Malloy K."/>
            <person name="Martinez E."/>
            <person name="Mathew T."/>
            <person name="Mercado I.C."/>
            <person name="Mercado C."/>
            <person name="Meyer B."/>
            <person name="Montgomery K."/>
            <person name="Morgan M.B."/>
            <person name="Munidasa M."/>
            <person name="Nazareth L.V."/>
            <person name="Nelson J."/>
            <person name="Ng B.M."/>
            <person name="Nguyen N.B."/>
            <person name="Nguyen P.Q."/>
            <person name="Nguyen T."/>
            <person name="Obregon M."/>
            <person name="Okwuonu G.O."/>
            <person name="Onwere C.G."/>
            <person name="Orozco G."/>
            <person name="Parra A."/>
            <person name="Patel S."/>
            <person name="Patil S."/>
            <person name="Perez A."/>
            <person name="Perez Y."/>
            <person name="Pham C."/>
            <person name="Primus E.L."/>
            <person name="Pu L.-L."/>
            <person name="Puazo M."/>
            <person name="Qin X."/>
            <person name="Quiroz J.B."/>
            <person name="Reese J."/>
            <person name="Richards S."/>
            <person name="Rives C.M."/>
            <person name="Robberts R."/>
            <person name="Ruiz S.J."/>
            <person name="Ruiz M.J."/>
            <person name="Santibanez J."/>
            <person name="Schneider B.W."/>
            <person name="Sisson I."/>
            <person name="Smith M."/>
            <person name="Sodergren E."/>
            <person name="Song X.-Z."/>
            <person name="Song B.B."/>
            <person name="Summersgill H."/>
            <person name="Thelus R."/>
            <person name="Thornton R.D."/>
            <person name="Trejos Z.Y."/>
            <person name="Usmani K."/>
            <person name="Vattathil S."/>
            <person name="Villasana D."/>
            <person name="Walker D.L."/>
            <person name="Wang S."/>
            <person name="Wang K."/>
            <person name="White C.S."/>
            <person name="Williams A.C."/>
            <person name="Williamson J."/>
            <person name="Wilson K."/>
            <person name="Woghiren I.O."/>
            <person name="Woodworth J.R."/>
            <person name="Worley K.C."/>
            <person name="Wright R.A."/>
            <person name="Wu W."/>
            <person name="Young L."/>
            <person name="Zhang L."/>
            <person name="Zhang J."/>
            <person name="Zhu Y."/>
            <person name="Muzny D.M."/>
            <person name="Weinstock G."/>
            <person name="Gibbs R.A."/>
        </authorList>
    </citation>
    <scope>NUCLEOTIDE SEQUENCE [LARGE SCALE GENOMIC DNA]</scope>
    <source>
        <strain evidence="10">LSR1</strain>
    </source>
</reference>
<evidence type="ECO:0000259" key="8">
    <source>
        <dbReference type="PROSITE" id="PS50097"/>
    </source>
</evidence>
<dbReference type="InterPro" id="IPR000210">
    <property type="entry name" value="BTB/POZ_dom"/>
</dbReference>
<dbReference type="AlphaFoldDB" id="A0A8R2NTN4"/>
<dbReference type="PANTHER" id="PTHR24412">
    <property type="entry name" value="KELCH PROTEIN"/>
    <property type="match status" value="1"/>
</dbReference>
<keyword evidence="10" id="KW-1185">Reference proteome</keyword>
<dbReference type="Pfam" id="PF00651">
    <property type="entry name" value="BTB"/>
    <property type="match status" value="1"/>
</dbReference>
<reference evidence="9" key="2">
    <citation type="submission" date="2022-06" db="UniProtKB">
        <authorList>
            <consortium name="EnsemblMetazoa"/>
        </authorList>
    </citation>
    <scope>IDENTIFICATION</scope>
</reference>
<dbReference type="GO" id="GO:0003779">
    <property type="term" value="F:actin binding"/>
    <property type="evidence" value="ECO:0007669"/>
    <property type="project" value="UniProtKB-KW"/>
</dbReference>
<evidence type="ECO:0000256" key="7">
    <source>
        <dbReference type="ARBA" id="ARBA00043912"/>
    </source>
</evidence>
<evidence type="ECO:0000256" key="2">
    <source>
        <dbReference type="ARBA" id="ARBA00013699"/>
    </source>
</evidence>
<dbReference type="Gene3D" id="2.120.10.80">
    <property type="entry name" value="Kelch-type beta propeller"/>
    <property type="match status" value="1"/>
</dbReference>
<dbReference type="InterPro" id="IPR017096">
    <property type="entry name" value="BTB-kelch_protein"/>
</dbReference>
<dbReference type="RefSeq" id="XP_029345942.1">
    <property type="nucleotide sequence ID" value="XM_029490082.1"/>
</dbReference>
<keyword evidence="5" id="KW-0833">Ubl conjugation pathway</keyword>
<dbReference type="PANTHER" id="PTHR24412:SF466">
    <property type="entry name" value="RING CANAL KELCH PROTEIN"/>
    <property type="match status" value="1"/>
</dbReference>
<dbReference type="SUPFAM" id="SSF50965">
    <property type="entry name" value="Galactose oxidase, central domain"/>
    <property type="match status" value="1"/>
</dbReference>
<accession>A0A8R2NTN4</accession>
<dbReference type="SMART" id="SM00225">
    <property type="entry name" value="BTB"/>
    <property type="match status" value="1"/>
</dbReference>
<name>A0A8R2NTN4_ACYPI</name>
<dbReference type="FunFam" id="1.25.40.420:FF:000001">
    <property type="entry name" value="Kelch-like family member 12"/>
    <property type="match status" value="1"/>
</dbReference>
<dbReference type="PROSITE" id="PS50097">
    <property type="entry name" value="BTB"/>
    <property type="match status" value="1"/>
</dbReference>
<dbReference type="InterPro" id="IPR011705">
    <property type="entry name" value="BACK"/>
</dbReference>
<evidence type="ECO:0000313" key="10">
    <source>
        <dbReference type="Proteomes" id="UP000007819"/>
    </source>
</evidence>
<dbReference type="SMART" id="SM00875">
    <property type="entry name" value="BACK"/>
    <property type="match status" value="1"/>
</dbReference>
<evidence type="ECO:0000313" key="9">
    <source>
        <dbReference type="EnsemblMetazoa" id="XP_029345942.1"/>
    </source>
</evidence>
<dbReference type="Pfam" id="PF24681">
    <property type="entry name" value="Kelch_KLHDC2_KLHL20_DRC7"/>
    <property type="match status" value="1"/>
</dbReference>
<keyword evidence="3" id="KW-0880">Kelch repeat</keyword>
<dbReference type="Proteomes" id="UP000007819">
    <property type="component" value="Chromosome A2"/>
</dbReference>
<protein>
    <recommendedName>
        <fullName evidence="2">Kelch-like protein diablo</fullName>
    </recommendedName>
</protein>
<dbReference type="GeneID" id="100158665"/>